<dbReference type="GO" id="GO:0015679">
    <property type="term" value="P:plasma membrane copper ion transport"/>
    <property type="evidence" value="ECO:0007669"/>
    <property type="project" value="TreeGrafter"/>
</dbReference>
<dbReference type="SUPFAM" id="SSF111369">
    <property type="entry name" value="HlyD-like secretion proteins"/>
    <property type="match status" value="1"/>
</dbReference>
<dbReference type="NCBIfam" id="TIGR01730">
    <property type="entry name" value="RND_mfp"/>
    <property type="match status" value="1"/>
</dbReference>
<dbReference type="Gene3D" id="1.10.287.470">
    <property type="entry name" value="Helix hairpin bin"/>
    <property type="match status" value="1"/>
</dbReference>
<dbReference type="GO" id="GO:0016020">
    <property type="term" value="C:membrane"/>
    <property type="evidence" value="ECO:0007669"/>
    <property type="project" value="InterPro"/>
</dbReference>
<evidence type="ECO:0000256" key="2">
    <source>
        <dbReference type="SAM" id="MobiDB-lite"/>
    </source>
</evidence>
<evidence type="ECO:0000259" key="3">
    <source>
        <dbReference type="Pfam" id="PF25975"/>
    </source>
</evidence>
<dbReference type="PANTHER" id="PTHR30097">
    <property type="entry name" value="CATION EFFLUX SYSTEM PROTEIN CUSB"/>
    <property type="match status" value="1"/>
</dbReference>
<dbReference type="InterPro" id="IPR058649">
    <property type="entry name" value="CzcB_C"/>
</dbReference>
<dbReference type="Gene3D" id="2.40.420.20">
    <property type="match status" value="1"/>
</dbReference>
<dbReference type="EMBL" id="AMCI01001029">
    <property type="protein sequence ID" value="EJX06888.1"/>
    <property type="molecule type" value="Genomic_DNA"/>
</dbReference>
<gene>
    <name evidence="4" type="ORF">EVA_05007</name>
</gene>
<dbReference type="Pfam" id="PF25975">
    <property type="entry name" value="CzcB_C"/>
    <property type="match status" value="1"/>
</dbReference>
<evidence type="ECO:0000256" key="1">
    <source>
        <dbReference type="ARBA" id="ARBA00022448"/>
    </source>
</evidence>
<dbReference type="PROSITE" id="PS51257">
    <property type="entry name" value="PROKAR_LIPOPROTEIN"/>
    <property type="match status" value="1"/>
</dbReference>
<dbReference type="InterPro" id="IPR051909">
    <property type="entry name" value="MFP_Cation_Efflux"/>
</dbReference>
<dbReference type="GO" id="GO:0060003">
    <property type="term" value="P:copper ion export"/>
    <property type="evidence" value="ECO:0007669"/>
    <property type="project" value="TreeGrafter"/>
</dbReference>
<dbReference type="GO" id="GO:0022857">
    <property type="term" value="F:transmembrane transporter activity"/>
    <property type="evidence" value="ECO:0007669"/>
    <property type="project" value="InterPro"/>
</dbReference>
<protein>
    <submittedName>
        <fullName evidence="4">Efflux transporter, RND family, MFP subunit</fullName>
    </submittedName>
</protein>
<dbReference type="GO" id="GO:0030313">
    <property type="term" value="C:cell envelope"/>
    <property type="evidence" value="ECO:0007669"/>
    <property type="project" value="TreeGrafter"/>
</dbReference>
<name>J9GVF9_9ZZZZ</name>
<dbReference type="Gene3D" id="2.40.30.170">
    <property type="match status" value="1"/>
</dbReference>
<feature type="compositionally biased region" description="Basic and acidic residues" evidence="2">
    <location>
        <begin position="26"/>
        <end position="89"/>
    </location>
</feature>
<dbReference type="PANTHER" id="PTHR30097:SF4">
    <property type="entry name" value="SLR6042 PROTEIN"/>
    <property type="match status" value="1"/>
</dbReference>
<feature type="region of interest" description="Disordered" evidence="2">
    <location>
        <begin position="23"/>
        <end position="89"/>
    </location>
</feature>
<dbReference type="AlphaFoldDB" id="J9GVF9"/>
<feature type="domain" description="CzcB-like C-terminal circularly permuted SH3-like" evidence="3">
    <location>
        <begin position="349"/>
        <end position="410"/>
    </location>
</feature>
<comment type="caution">
    <text evidence="4">The sequence shown here is derived from an EMBL/GenBank/DDBJ whole genome shotgun (WGS) entry which is preliminary data.</text>
</comment>
<dbReference type="InterPro" id="IPR006143">
    <property type="entry name" value="RND_pump_MFP"/>
</dbReference>
<sequence>MKIKFLSILSAAFVAAALISCSASGHDSHDHDHEHEHADHDHADHDHAGHDHAAGEDHADHDHAGHDHDHEKAGSSAKADAHAHGKDDIQLSSEQAKAAGVVIETIAPADFAQVIKVSGSILPAQGSEATVSATQSGIVRLAGNQIAEGAKVGKGQTLFQIATQAIGDGNPVAAAKAEKDAAEKEWERAQVLIKDHIITQKEYEAARQRVITARAAAVSMGNGEKAVAITAPLNGYLQNLLVRNGDFVTAGQALGTVSQNQRLQLRADVPERYYGSLPLISSANFIVTYAADTLFQLEQMNGRLLSSARTVNKGEGFLPVIFEFDNPGKVIPGSMAEIFLLGKAQPHTISVPTTALTEEMGLYYVYIQVCKDAYRKQLVKKGANNGARTEILSGLHAGDKVVAKGAIAVKLAANSNALPDPHAGHNH</sequence>
<reference evidence="4" key="1">
    <citation type="journal article" date="2012" name="PLoS ONE">
        <title>Gene sets for utilization of primary and secondary nutrition supplies in the distal gut of endangered iberian lynx.</title>
        <authorList>
            <person name="Alcaide M."/>
            <person name="Messina E."/>
            <person name="Richter M."/>
            <person name="Bargiela R."/>
            <person name="Peplies J."/>
            <person name="Huws S.A."/>
            <person name="Newbold C.J."/>
            <person name="Golyshin P.N."/>
            <person name="Simon M.A."/>
            <person name="Lopez G."/>
            <person name="Yakimov M.M."/>
            <person name="Ferrer M."/>
        </authorList>
    </citation>
    <scope>NUCLEOTIDE SEQUENCE</scope>
</reference>
<dbReference type="Gene3D" id="2.40.50.100">
    <property type="match status" value="1"/>
</dbReference>
<proteinExistence type="predicted"/>
<accession>J9GVF9</accession>
<organism evidence="4">
    <name type="scientific">gut metagenome</name>
    <dbReference type="NCBI Taxonomy" id="749906"/>
    <lineage>
        <taxon>unclassified sequences</taxon>
        <taxon>metagenomes</taxon>
        <taxon>organismal metagenomes</taxon>
    </lineage>
</organism>
<evidence type="ECO:0000313" key="4">
    <source>
        <dbReference type="EMBL" id="EJX06888.1"/>
    </source>
</evidence>
<keyword evidence="1" id="KW-0813">Transport</keyword>